<dbReference type="EMBL" id="LR215068">
    <property type="protein sequence ID" value="VEV57817.1"/>
    <property type="molecule type" value="Genomic_DNA"/>
</dbReference>
<evidence type="ECO:0000313" key="3">
    <source>
        <dbReference type="Proteomes" id="UP000290582"/>
    </source>
</evidence>
<accession>A0A449BWH1</accession>
<feature type="coiled-coil region" evidence="1">
    <location>
        <begin position="409"/>
        <end position="463"/>
    </location>
</feature>
<proteinExistence type="predicted"/>
<protein>
    <submittedName>
        <fullName evidence="2">Uncharacterized protein</fullName>
    </submittedName>
</protein>
<dbReference type="KEGG" id="pvv:PVVCY_1202160"/>
<dbReference type="RefSeq" id="XP_008623448.1">
    <property type="nucleotide sequence ID" value="XM_008625226.1"/>
</dbReference>
<evidence type="ECO:0000256" key="1">
    <source>
        <dbReference type="SAM" id="Coils"/>
    </source>
</evidence>
<dbReference type="GeneID" id="19959754"/>
<name>A0A449BWH1_PLAVN</name>
<gene>
    <name evidence="2" type="ORF">PVVCY_1202160</name>
</gene>
<dbReference type="Proteomes" id="UP000290582">
    <property type="component" value="Chromosome PVVCY_12"/>
</dbReference>
<dbReference type="AlphaFoldDB" id="A0A449BWH1"/>
<evidence type="ECO:0000313" key="2">
    <source>
        <dbReference type="EMBL" id="VEV57817.1"/>
    </source>
</evidence>
<dbReference type="OrthoDB" id="437309at2759"/>
<reference evidence="2 3" key="1">
    <citation type="submission" date="2019-01" db="EMBL/GenBank/DDBJ databases">
        <authorList>
            <person name="Ramaprasad A."/>
        </authorList>
    </citation>
    <scope>NUCLEOTIDE SEQUENCE [LARGE SCALE GENOMIC DNA]</scope>
</reference>
<dbReference type="VEuPathDB" id="PlasmoDB:PVVCY_1202160"/>
<keyword evidence="1" id="KW-0175">Coiled coil</keyword>
<sequence length="467" mass="54859">MNNVLKNSFLCYIQNGKNIIISSRKLDKNVMNIIAKNQNNYSSLKFNNILNYGVYIGNNNPKLDYQSCLNSYTNFPKKTKQQFYSTYRPTPENDKTNVINGANQITSFYNLPNEYKENKEIDYKNLDNFSNKNSNEHKFNIDEGEIQKGKRKSSKIKIIGYTFILIFGTYASYKVYKNDFNLSKAEESILKDIFNIIYTYEEKGSVKNSKFITCLSENLNKQIAMYFLQLDTDKKSGFIINDALIFLSELNINEDNEIVKKFIKNGNGKNNELKKYSGCSLQQFAELIESLILTNKTKTDNNVSQNSDLNNLLGNDAKKYYINIMQNYLDILINTIKTSSLYLYYLKNKKYSQNEDILDNLEILILNKLTKYNDKYVDKKNLSLDYILSKEEMDLLRKNCVSNKKDEEKELLLIEKKNIEDKIKRLLDLQKKKKLTETEIKRLQDLKENLKNVKYTIKKENIKRYFN</sequence>
<organism evidence="2 3">
    <name type="scientific">Plasmodium vinckei vinckei</name>
    <dbReference type="NCBI Taxonomy" id="54757"/>
    <lineage>
        <taxon>Eukaryota</taxon>
        <taxon>Sar</taxon>
        <taxon>Alveolata</taxon>
        <taxon>Apicomplexa</taxon>
        <taxon>Aconoidasida</taxon>
        <taxon>Haemosporida</taxon>
        <taxon>Plasmodiidae</taxon>
        <taxon>Plasmodium</taxon>
        <taxon>Plasmodium (Vinckeia)</taxon>
    </lineage>
</organism>